<protein>
    <submittedName>
        <fullName evidence="1">Uncharacterized protein</fullName>
    </submittedName>
</protein>
<evidence type="ECO:0000313" key="1">
    <source>
        <dbReference type="EMBL" id="DAF64746.1"/>
    </source>
</evidence>
<organism evidence="1">
    <name type="scientific">Siphoviridae sp. ct7dP4</name>
    <dbReference type="NCBI Taxonomy" id="2827787"/>
    <lineage>
        <taxon>Viruses</taxon>
        <taxon>Duplodnaviria</taxon>
        <taxon>Heunggongvirae</taxon>
        <taxon>Uroviricota</taxon>
        <taxon>Caudoviricetes</taxon>
    </lineage>
</organism>
<dbReference type="EMBL" id="BK032866">
    <property type="protein sequence ID" value="DAF64746.1"/>
    <property type="molecule type" value="Genomic_DNA"/>
</dbReference>
<accession>A0A8S5TNN4</accession>
<sequence>MDFEDEIIKLSDWLIEQSETYREALIKLEKLTKNIAHEIILRAIEQKKNKE</sequence>
<name>A0A8S5TNN4_9CAUD</name>
<proteinExistence type="predicted"/>
<reference evidence="1" key="1">
    <citation type="journal article" date="2021" name="Proc. Natl. Acad. Sci. U.S.A.">
        <title>A Catalog of Tens of Thousands of Viruses from Human Metagenomes Reveals Hidden Associations with Chronic Diseases.</title>
        <authorList>
            <person name="Tisza M.J."/>
            <person name="Buck C.B."/>
        </authorList>
    </citation>
    <scope>NUCLEOTIDE SEQUENCE</scope>
    <source>
        <strain evidence="1">Ct7dP4</strain>
    </source>
</reference>